<evidence type="ECO:0000313" key="3">
    <source>
        <dbReference type="Proteomes" id="UP001183420"/>
    </source>
</evidence>
<name>A0ABU2LWG2_9ACTN</name>
<dbReference type="Proteomes" id="UP001183420">
    <property type="component" value="Unassembled WGS sequence"/>
</dbReference>
<keyword evidence="2" id="KW-0255">Endonuclease</keyword>
<keyword evidence="3" id="KW-1185">Reference proteome</keyword>
<proteinExistence type="predicted"/>
<dbReference type="InterPro" id="IPR005135">
    <property type="entry name" value="Endo/exonuclease/phosphatase"/>
</dbReference>
<dbReference type="GO" id="GO:0004519">
    <property type="term" value="F:endonuclease activity"/>
    <property type="evidence" value="ECO:0007669"/>
    <property type="project" value="UniProtKB-KW"/>
</dbReference>
<dbReference type="Pfam" id="PF03372">
    <property type="entry name" value="Exo_endo_phos"/>
    <property type="match status" value="1"/>
</dbReference>
<gene>
    <name evidence="2" type="ORF">RNC47_26420</name>
</gene>
<protein>
    <submittedName>
        <fullName evidence="2">Endonuclease/exonuclease/phosphatase family protein</fullName>
    </submittedName>
</protein>
<organism evidence="2 3">
    <name type="scientific">Streptomyces millisiae</name>
    <dbReference type="NCBI Taxonomy" id="3075542"/>
    <lineage>
        <taxon>Bacteria</taxon>
        <taxon>Bacillati</taxon>
        <taxon>Actinomycetota</taxon>
        <taxon>Actinomycetes</taxon>
        <taxon>Kitasatosporales</taxon>
        <taxon>Streptomycetaceae</taxon>
        <taxon>Streptomyces</taxon>
    </lineage>
</organism>
<sequence length="303" mass="33329">MIATETTEHEETLVMCSWNVERDGIDANGSRRRRDIALAELKKRKPRVIFQQEATYSMDDDEAGRKEIENELGLVCRVAPVTGDSRNPTAVSYDPQLFDLVNVIEWSTGLYKPMDIPVVRLRGTVKPLALASLHLCYWAPQERAVQAQRLTTLGEPGKNAILAGDFNSEELGNKRPSQPGDWGTDASLLAHRTVHVPGAPGEPGKRWIDTGPDDILTGTGVFADLALHAATNLDQPKATQATASLWRTDQGPRRRIDRALSTPNLLPALKKFEVVTTPEVVEASDHALLVWEYSLPKLVAALG</sequence>
<keyword evidence="2" id="KW-0540">Nuclease</keyword>
<keyword evidence="2" id="KW-0378">Hydrolase</keyword>
<accession>A0ABU2LWG2</accession>
<evidence type="ECO:0000259" key="1">
    <source>
        <dbReference type="Pfam" id="PF03372"/>
    </source>
</evidence>
<dbReference type="RefSeq" id="WP_311602206.1">
    <property type="nucleotide sequence ID" value="NZ_JAVREM010000049.1"/>
</dbReference>
<dbReference type="SUPFAM" id="SSF56219">
    <property type="entry name" value="DNase I-like"/>
    <property type="match status" value="1"/>
</dbReference>
<reference evidence="3" key="1">
    <citation type="submission" date="2023-07" db="EMBL/GenBank/DDBJ databases">
        <title>30 novel species of actinomycetes from the DSMZ collection.</title>
        <authorList>
            <person name="Nouioui I."/>
        </authorList>
    </citation>
    <scope>NUCLEOTIDE SEQUENCE [LARGE SCALE GENOMIC DNA]</scope>
    <source>
        <strain evidence="3">DSM 44918</strain>
    </source>
</reference>
<dbReference type="InterPro" id="IPR036691">
    <property type="entry name" value="Endo/exonu/phosph_ase_sf"/>
</dbReference>
<evidence type="ECO:0000313" key="2">
    <source>
        <dbReference type="EMBL" id="MDT0321875.1"/>
    </source>
</evidence>
<dbReference type="EMBL" id="JAVREM010000049">
    <property type="protein sequence ID" value="MDT0321875.1"/>
    <property type="molecule type" value="Genomic_DNA"/>
</dbReference>
<dbReference type="Gene3D" id="3.60.10.10">
    <property type="entry name" value="Endonuclease/exonuclease/phosphatase"/>
    <property type="match status" value="1"/>
</dbReference>
<feature type="domain" description="Endonuclease/exonuclease/phosphatase" evidence="1">
    <location>
        <begin position="16"/>
        <end position="286"/>
    </location>
</feature>
<comment type="caution">
    <text evidence="2">The sequence shown here is derived from an EMBL/GenBank/DDBJ whole genome shotgun (WGS) entry which is preliminary data.</text>
</comment>